<feature type="signal peptide" evidence="1">
    <location>
        <begin position="1"/>
        <end position="24"/>
    </location>
</feature>
<dbReference type="OrthoDB" id="10033702at2759"/>
<evidence type="ECO:0000313" key="2">
    <source>
        <dbReference type="EMBL" id="KAJ6636613.1"/>
    </source>
</evidence>
<name>A0A9Q0RY82_9DIPT</name>
<accession>A0A9Q0RY82</accession>
<evidence type="ECO:0000313" key="3">
    <source>
        <dbReference type="Proteomes" id="UP001151699"/>
    </source>
</evidence>
<reference evidence="2" key="1">
    <citation type="submission" date="2022-07" db="EMBL/GenBank/DDBJ databases">
        <authorList>
            <person name="Trinca V."/>
            <person name="Uliana J.V.C."/>
            <person name="Torres T.T."/>
            <person name="Ward R.J."/>
            <person name="Monesi N."/>
        </authorList>
    </citation>
    <scope>NUCLEOTIDE SEQUENCE</scope>
    <source>
        <strain evidence="2">HSMRA1968</strain>
        <tissue evidence="2">Whole embryos</tissue>
    </source>
</reference>
<organism evidence="2 3">
    <name type="scientific">Pseudolycoriella hygida</name>
    <dbReference type="NCBI Taxonomy" id="35572"/>
    <lineage>
        <taxon>Eukaryota</taxon>
        <taxon>Metazoa</taxon>
        <taxon>Ecdysozoa</taxon>
        <taxon>Arthropoda</taxon>
        <taxon>Hexapoda</taxon>
        <taxon>Insecta</taxon>
        <taxon>Pterygota</taxon>
        <taxon>Neoptera</taxon>
        <taxon>Endopterygota</taxon>
        <taxon>Diptera</taxon>
        <taxon>Nematocera</taxon>
        <taxon>Sciaroidea</taxon>
        <taxon>Sciaridae</taxon>
        <taxon>Pseudolycoriella</taxon>
    </lineage>
</organism>
<feature type="chain" id="PRO_5040122445" evidence="1">
    <location>
        <begin position="25"/>
        <end position="480"/>
    </location>
</feature>
<gene>
    <name evidence="2" type="ORF">Bhyg_15204</name>
</gene>
<keyword evidence="3" id="KW-1185">Reference proteome</keyword>
<dbReference type="Proteomes" id="UP001151699">
    <property type="component" value="Chromosome C"/>
</dbReference>
<dbReference type="InterPro" id="IPR011044">
    <property type="entry name" value="Quino_amine_DH_bsu"/>
</dbReference>
<dbReference type="AlphaFoldDB" id="A0A9Q0RY82"/>
<sequence length="480" mass="54251">MLTGLDVFTIRLVIAISLIEALIALPHNCGTNNSTVWRSYPSVLYVWSGQDSSVKNAKDFIAVIDFDEQSLTYGSIIRVVPLVSDPRNRIGQANNEPHHSSISLDGKYYITGGLLSFLSKQKEIFVWKIPRNPKHGPQFLCGIDAPGACTDEFQPIHKSQFLVTMMCNEQAGSPGDIAVIDADRCTARSLLKNASRIQNFNPHGYGRLNNGSILVADYVLPITLTSNTTSKIVFRNTCRHFYPDGSLKRTIHFDFPSDPRKRTGLGTGIGFMELKTIPHDKYARGFACGTNTNTLYLFGPGMPRPLAVYDVSEVNGYIKRPSAGIVSIFPDGKRMIMTFQMRFVILVDITQPERPKFLRVFDFCTDKSIRNLRIQIPGTNTKTTFPQFCARNGNNVGTHVIVHPKGEIRFLVFNYFLKFGLAQFAGTRSVHAFKLNKDLTNFSYDHRFNPNFDFNKISYDRRQTFYSLRAYPHHGQYLRT</sequence>
<comment type="caution">
    <text evidence="2">The sequence shown here is derived from an EMBL/GenBank/DDBJ whole genome shotgun (WGS) entry which is preliminary data.</text>
</comment>
<keyword evidence="1" id="KW-0732">Signal</keyword>
<proteinExistence type="predicted"/>
<dbReference type="EMBL" id="WJQU01000004">
    <property type="protein sequence ID" value="KAJ6636613.1"/>
    <property type="molecule type" value="Genomic_DNA"/>
</dbReference>
<protein>
    <submittedName>
        <fullName evidence="2">Uncharacterized protein</fullName>
    </submittedName>
</protein>
<dbReference type="SUPFAM" id="SSF50969">
    <property type="entry name" value="YVTN repeat-like/Quinoprotein amine dehydrogenase"/>
    <property type="match status" value="1"/>
</dbReference>
<evidence type="ECO:0000256" key="1">
    <source>
        <dbReference type="SAM" id="SignalP"/>
    </source>
</evidence>